<proteinExistence type="predicted"/>
<gene>
    <name evidence="1" type="ORF">H6P81_013493</name>
</gene>
<protein>
    <submittedName>
        <fullName evidence="1">Uncharacterized protein</fullName>
    </submittedName>
</protein>
<sequence>MDVFISEEYVVVRRQEMKKMKMKQRLVVQTERRRDQAFAVAATTGSPVTTPEKSGLVASPAMSVLYAHFTLAIANSIQLLLDGSSMA</sequence>
<organism evidence="1 2">
    <name type="scientific">Aristolochia fimbriata</name>
    <name type="common">White veined hardy Dutchman's pipe vine</name>
    <dbReference type="NCBI Taxonomy" id="158543"/>
    <lineage>
        <taxon>Eukaryota</taxon>
        <taxon>Viridiplantae</taxon>
        <taxon>Streptophyta</taxon>
        <taxon>Embryophyta</taxon>
        <taxon>Tracheophyta</taxon>
        <taxon>Spermatophyta</taxon>
        <taxon>Magnoliopsida</taxon>
        <taxon>Magnoliidae</taxon>
        <taxon>Piperales</taxon>
        <taxon>Aristolochiaceae</taxon>
        <taxon>Aristolochia</taxon>
    </lineage>
</organism>
<dbReference type="Proteomes" id="UP000825729">
    <property type="component" value="Unassembled WGS sequence"/>
</dbReference>
<name>A0AAV7EEW1_ARIFI</name>
<accession>A0AAV7EEW1</accession>
<dbReference type="EMBL" id="JAINDJ010000005">
    <property type="protein sequence ID" value="KAG9447365.1"/>
    <property type="molecule type" value="Genomic_DNA"/>
</dbReference>
<dbReference type="AlphaFoldDB" id="A0AAV7EEW1"/>
<reference evidence="1 2" key="1">
    <citation type="submission" date="2021-07" db="EMBL/GenBank/DDBJ databases">
        <title>The Aristolochia fimbriata genome: insights into angiosperm evolution, floral development and chemical biosynthesis.</title>
        <authorList>
            <person name="Jiao Y."/>
        </authorList>
    </citation>
    <scope>NUCLEOTIDE SEQUENCE [LARGE SCALE GENOMIC DNA]</scope>
    <source>
        <strain evidence="1">IBCAS-2021</strain>
        <tissue evidence="1">Leaf</tissue>
    </source>
</reference>
<comment type="caution">
    <text evidence="1">The sequence shown here is derived from an EMBL/GenBank/DDBJ whole genome shotgun (WGS) entry which is preliminary data.</text>
</comment>
<keyword evidence="2" id="KW-1185">Reference proteome</keyword>
<evidence type="ECO:0000313" key="2">
    <source>
        <dbReference type="Proteomes" id="UP000825729"/>
    </source>
</evidence>
<evidence type="ECO:0000313" key="1">
    <source>
        <dbReference type="EMBL" id="KAG9447365.1"/>
    </source>
</evidence>